<gene>
    <name evidence="1" type="ORF">PsYK624_049860</name>
</gene>
<dbReference type="EMBL" id="BPQB01000011">
    <property type="protein sequence ID" value="GJE88898.1"/>
    <property type="molecule type" value="Genomic_DNA"/>
</dbReference>
<keyword evidence="2" id="KW-1185">Reference proteome</keyword>
<dbReference type="Proteomes" id="UP000703269">
    <property type="component" value="Unassembled WGS sequence"/>
</dbReference>
<evidence type="ECO:0000313" key="2">
    <source>
        <dbReference type="Proteomes" id="UP000703269"/>
    </source>
</evidence>
<protein>
    <submittedName>
        <fullName evidence="1">Uncharacterized protein</fullName>
    </submittedName>
</protein>
<reference evidence="1 2" key="1">
    <citation type="submission" date="2021-08" db="EMBL/GenBank/DDBJ databases">
        <title>Draft Genome Sequence of Phanerochaete sordida strain YK-624.</title>
        <authorList>
            <person name="Mori T."/>
            <person name="Dohra H."/>
            <person name="Suzuki T."/>
            <person name="Kawagishi H."/>
            <person name="Hirai H."/>
        </authorList>
    </citation>
    <scope>NUCLEOTIDE SEQUENCE [LARGE SCALE GENOMIC DNA]</scope>
    <source>
        <strain evidence="1 2">YK-624</strain>
    </source>
</reference>
<name>A0A9P3G5Z5_9APHY</name>
<evidence type="ECO:0000313" key="1">
    <source>
        <dbReference type="EMBL" id="GJE88898.1"/>
    </source>
</evidence>
<sequence length="96" mass="10631">MYDSYTQFALLVVYDVGAYNAPTFVSAHILTSRELQMRGKLKSARRNGGEVVVPRSAHSNAYLLQLSDILRSASNSRELLTPNIAPTSIQDTETKD</sequence>
<proteinExistence type="predicted"/>
<dbReference type="AlphaFoldDB" id="A0A9P3G5Z5"/>
<organism evidence="1 2">
    <name type="scientific">Phanerochaete sordida</name>
    <dbReference type="NCBI Taxonomy" id="48140"/>
    <lineage>
        <taxon>Eukaryota</taxon>
        <taxon>Fungi</taxon>
        <taxon>Dikarya</taxon>
        <taxon>Basidiomycota</taxon>
        <taxon>Agaricomycotina</taxon>
        <taxon>Agaricomycetes</taxon>
        <taxon>Polyporales</taxon>
        <taxon>Phanerochaetaceae</taxon>
        <taxon>Phanerochaete</taxon>
    </lineage>
</organism>
<accession>A0A9P3G5Z5</accession>
<comment type="caution">
    <text evidence="1">The sequence shown here is derived from an EMBL/GenBank/DDBJ whole genome shotgun (WGS) entry which is preliminary data.</text>
</comment>